<dbReference type="AlphaFoldDB" id="A0A8J3Y2U5"/>
<organism evidence="2 3">
    <name type="scientific">Planotetraspora thailandica</name>
    <dbReference type="NCBI Taxonomy" id="487172"/>
    <lineage>
        <taxon>Bacteria</taxon>
        <taxon>Bacillati</taxon>
        <taxon>Actinomycetota</taxon>
        <taxon>Actinomycetes</taxon>
        <taxon>Streptosporangiales</taxon>
        <taxon>Streptosporangiaceae</taxon>
        <taxon>Planotetraspora</taxon>
    </lineage>
</organism>
<reference evidence="2" key="1">
    <citation type="submission" date="2021-01" db="EMBL/GenBank/DDBJ databases">
        <title>Whole genome shotgun sequence of Planotetraspora thailandica NBRC 104271.</title>
        <authorList>
            <person name="Komaki H."/>
            <person name="Tamura T."/>
        </authorList>
    </citation>
    <scope>NUCLEOTIDE SEQUENCE</scope>
    <source>
        <strain evidence="2">NBRC 104271</strain>
    </source>
</reference>
<dbReference type="EMBL" id="BOOR01000092">
    <property type="protein sequence ID" value="GII59682.1"/>
    <property type="molecule type" value="Genomic_DNA"/>
</dbReference>
<accession>A0A8J3Y2U5</accession>
<gene>
    <name evidence="2" type="ORF">Pth03_80710</name>
</gene>
<evidence type="ECO:0000313" key="2">
    <source>
        <dbReference type="EMBL" id="GII59682.1"/>
    </source>
</evidence>
<evidence type="ECO:0000256" key="1">
    <source>
        <dbReference type="SAM" id="MobiDB-lite"/>
    </source>
</evidence>
<proteinExistence type="predicted"/>
<feature type="region of interest" description="Disordered" evidence="1">
    <location>
        <begin position="1"/>
        <end position="54"/>
    </location>
</feature>
<name>A0A8J3Y2U5_9ACTN</name>
<dbReference type="Proteomes" id="UP000605992">
    <property type="component" value="Unassembled WGS sequence"/>
</dbReference>
<comment type="caution">
    <text evidence="2">The sequence shown here is derived from an EMBL/GenBank/DDBJ whole genome shotgun (WGS) entry which is preliminary data.</text>
</comment>
<sequence>MSTARRSPGPNVAGDVAAAFQPVRHAGQRGGAGAHGHAQFGRRPPAAVGQGVDLGGGQIQVDEFRGERLQSGVGGPLQGEQRRPLEWHRFGFRDIEFADIAVPSVKPSYLILRQPVAARRRSAVPATNMRPTTSQ</sequence>
<protein>
    <submittedName>
        <fullName evidence="2">Uncharacterized protein</fullName>
    </submittedName>
</protein>
<evidence type="ECO:0000313" key="3">
    <source>
        <dbReference type="Proteomes" id="UP000605992"/>
    </source>
</evidence>
<keyword evidence="3" id="KW-1185">Reference proteome</keyword>